<proteinExistence type="predicted"/>
<sequence>MLVLMFEPSLDHCRYSFPVHFAKINSCIFLVLVSFWLFYGFEAAWRIFIFMVRFMQFESLVYVVFL</sequence>
<reference evidence="2" key="2">
    <citation type="submission" date="2021-03" db="UniProtKB">
        <authorList>
            <consortium name="EnsemblPlants"/>
        </authorList>
    </citation>
    <scope>IDENTIFICATION</scope>
</reference>
<evidence type="ECO:0000256" key="1">
    <source>
        <dbReference type="SAM" id="Phobius"/>
    </source>
</evidence>
<evidence type="ECO:0000313" key="3">
    <source>
        <dbReference type="Proteomes" id="UP000596661"/>
    </source>
</evidence>
<dbReference type="EMBL" id="UZAU01000024">
    <property type="status" value="NOT_ANNOTATED_CDS"/>
    <property type="molecule type" value="Genomic_DNA"/>
</dbReference>
<organism evidence="2 3">
    <name type="scientific">Cannabis sativa</name>
    <name type="common">Hemp</name>
    <name type="synonym">Marijuana</name>
    <dbReference type="NCBI Taxonomy" id="3483"/>
    <lineage>
        <taxon>Eukaryota</taxon>
        <taxon>Viridiplantae</taxon>
        <taxon>Streptophyta</taxon>
        <taxon>Embryophyta</taxon>
        <taxon>Tracheophyta</taxon>
        <taxon>Spermatophyta</taxon>
        <taxon>Magnoliopsida</taxon>
        <taxon>eudicotyledons</taxon>
        <taxon>Gunneridae</taxon>
        <taxon>Pentapetalae</taxon>
        <taxon>rosids</taxon>
        <taxon>fabids</taxon>
        <taxon>Rosales</taxon>
        <taxon>Cannabaceae</taxon>
        <taxon>Cannabis</taxon>
    </lineage>
</organism>
<dbReference type="AlphaFoldDB" id="A0A803QTT1"/>
<keyword evidence="1" id="KW-0812">Transmembrane</keyword>
<keyword evidence="3" id="KW-1185">Reference proteome</keyword>
<reference evidence="2" key="1">
    <citation type="submission" date="2018-11" db="EMBL/GenBank/DDBJ databases">
        <authorList>
            <person name="Grassa J C."/>
        </authorList>
    </citation>
    <scope>NUCLEOTIDE SEQUENCE [LARGE SCALE GENOMIC DNA]</scope>
</reference>
<protein>
    <submittedName>
        <fullName evidence="2">Uncharacterized protein</fullName>
    </submittedName>
</protein>
<dbReference type="EnsemblPlants" id="novel_model_1302_5bd9a17a.2.5bd9b135">
    <property type="protein sequence ID" value="cds.novel_model_1302_5bd9a17a.2.5bd9b135"/>
    <property type="gene ID" value="novel_gene_721_5bd9a17a"/>
</dbReference>
<dbReference type="Gramene" id="novel_model_1302_5bd9a17a.2.5bd9b135">
    <property type="protein sequence ID" value="cds.novel_model_1302_5bd9a17a.2.5bd9b135"/>
    <property type="gene ID" value="novel_gene_721_5bd9a17a"/>
</dbReference>
<accession>A0A803QTT1</accession>
<name>A0A803QTT1_CANSA</name>
<feature type="transmembrane region" description="Helical" evidence="1">
    <location>
        <begin position="21"/>
        <end position="39"/>
    </location>
</feature>
<keyword evidence="1" id="KW-1133">Transmembrane helix</keyword>
<dbReference type="Proteomes" id="UP000596661">
    <property type="component" value="Chromosome 1"/>
</dbReference>
<evidence type="ECO:0000313" key="2">
    <source>
        <dbReference type="EnsemblPlants" id="cds.novel_model_1302_5bd9a17a.2.5bd9b135"/>
    </source>
</evidence>
<keyword evidence="1" id="KW-0472">Membrane</keyword>